<dbReference type="OrthoDB" id="9799147at2"/>
<dbReference type="KEGG" id="xyl:ET495_14205"/>
<evidence type="ECO:0000256" key="1">
    <source>
        <dbReference type="ARBA" id="ARBA00022491"/>
    </source>
</evidence>
<dbReference type="PANTHER" id="PTHR36449">
    <property type="entry name" value="ACETYLTRANSFERASE-RELATED"/>
    <property type="match status" value="1"/>
</dbReference>
<keyword evidence="4" id="KW-0012">Acyltransferase</keyword>
<keyword evidence="9" id="KW-1185">Reference proteome</keyword>
<feature type="domain" description="N-acetyltransferase" evidence="6">
    <location>
        <begin position="2"/>
        <end position="161"/>
    </location>
</feature>
<dbReference type="KEGG" id="xyl:ET495_14140"/>
<dbReference type="AlphaFoldDB" id="A0A4P6EMS4"/>
<dbReference type="CDD" id="cd04301">
    <property type="entry name" value="NAT_SF"/>
    <property type="match status" value="1"/>
</dbReference>
<dbReference type="EMBL" id="CP035495">
    <property type="protein sequence ID" value="QAY64180.1"/>
    <property type="molecule type" value="Genomic_DNA"/>
</dbReference>
<dbReference type="GO" id="GO:0016747">
    <property type="term" value="F:acyltransferase activity, transferring groups other than amino-acyl groups"/>
    <property type="evidence" value="ECO:0007669"/>
    <property type="project" value="InterPro"/>
</dbReference>
<dbReference type="PROSITE" id="PS51186">
    <property type="entry name" value="GNAT"/>
    <property type="match status" value="1"/>
</dbReference>
<comment type="catalytic activity">
    <reaction evidence="5">
        <text>glycyl-tRNA(Gly) + acetyl-CoA = N-acetylglycyl-tRNA(Gly) + CoA + H(+)</text>
        <dbReference type="Rhea" id="RHEA:81867"/>
        <dbReference type="Rhea" id="RHEA-COMP:9683"/>
        <dbReference type="Rhea" id="RHEA-COMP:19766"/>
        <dbReference type="ChEBI" id="CHEBI:15378"/>
        <dbReference type="ChEBI" id="CHEBI:57287"/>
        <dbReference type="ChEBI" id="CHEBI:57288"/>
        <dbReference type="ChEBI" id="CHEBI:78522"/>
        <dbReference type="ChEBI" id="CHEBI:232036"/>
    </reaction>
</comment>
<evidence type="ECO:0000256" key="4">
    <source>
        <dbReference type="ARBA" id="ARBA00023315"/>
    </source>
</evidence>
<evidence type="ECO:0000256" key="3">
    <source>
        <dbReference type="ARBA" id="ARBA00022679"/>
    </source>
</evidence>
<name>A0A4P6EMS4_9MICO</name>
<dbReference type="PANTHER" id="PTHR36449:SF1">
    <property type="entry name" value="ACETYLTRANSFERASE"/>
    <property type="match status" value="1"/>
</dbReference>
<evidence type="ECO:0000313" key="9">
    <source>
        <dbReference type="Proteomes" id="UP000291758"/>
    </source>
</evidence>
<keyword evidence="3 8" id="KW-0808">Transferase</keyword>
<dbReference type="InterPro" id="IPR016181">
    <property type="entry name" value="Acyl_CoA_acyltransferase"/>
</dbReference>
<dbReference type="SUPFAM" id="SSF55729">
    <property type="entry name" value="Acyl-CoA N-acyltransferases (Nat)"/>
    <property type="match status" value="1"/>
</dbReference>
<dbReference type="InterPro" id="IPR000182">
    <property type="entry name" value="GNAT_dom"/>
</dbReference>
<dbReference type="RefSeq" id="WP_129205324.1">
    <property type="nucleotide sequence ID" value="NZ_CP035495.1"/>
</dbReference>
<evidence type="ECO:0000313" key="7">
    <source>
        <dbReference type="EMBL" id="QAY64169.1"/>
    </source>
</evidence>
<dbReference type="Proteomes" id="UP000291758">
    <property type="component" value="Chromosome"/>
</dbReference>
<evidence type="ECO:0000256" key="5">
    <source>
        <dbReference type="ARBA" id="ARBA00049880"/>
    </source>
</evidence>
<sequence length="170" mass="19157">MFIVRPFTSDALKLHPFTCGEPELDDWLAHYASQSERRDNARTMLLLDEREGRVAGYYTMLTFELSVEEAESALGRARRYPVPATLIARLAVDSDYKGKGLGRFLLVQALERLAAASVDLGFEMVVVHALHEDVACFYLKHGFQRFADHSLGLFLTTKRLRATYAASDPD</sequence>
<keyword evidence="2" id="KW-1277">Toxin-antitoxin system</keyword>
<dbReference type="Gene3D" id="3.40.630.30">
    <property type="match status" value="1"/>
</dbReference>
<evidence type="ECO:0000259" key="6">
    <source>
        <dbReference type="PROSITE" id="PS51186"/>
    </source>
</evidence>
<accession>A0A4P6EMS4</accession>
<dbReference type="EMBL" id="CP035495">
    <property type="protein sequence ID" value="QAY64169.1"/>
    <property type="molecule type" value="Genomic_DNA"/>
</dbReference>
<organism evidence="8 9">
    <name type="scientific">Xylanimonas allomyrinae</name>
    <dbReference type="NCBI Taxonomy" id="2509459"/>
    <lineage>
        <taxon>Bacteria</taxon>
        <taxon>Bacillati</taxon>
        <taxon>Actinomycetota</taxon>
        <taxon>Actinomycetes</taxon>
        <taxon>Micrococcales</taxon>
        <taxon>Promicromonosporaceae</taxon>
        <taxon>Xylanimonas</taxon>
    </lineage>
</organism>
<evidence type="ECO:0000313" key="8">
    <source>
        <dbReference type="EMBL" id="QAY64180.1"/>
    </source>
</evidence>
<protein>
    <submittedName>
        <fullName evidence="8">N-acetyltransferase</fullName>
    </submittedName>
</protein>
<keyword evidence="1" id="KW-0678">Repressor</keyword>
<dbReference type="Pfam" id="PF13508">
    <property type="entry name" value="Acetyltransf_7"/>
    <property type="match status" value="1"/>
</dbReference>
<reference evidence="8 9" key="1">
    <citation type="submission" date="2019-01" db="EMBL/GenBank/DDBJ databases">
        <title>Genome sequencing of strain 2JSPR-7.</title>
        <authorList>
            <person name="Heo J."/>
            <person name="Kim S.-J."/>
            <person name="Kim J.-S."/>
            <person name="Hong S.-B."/>
            <person name="Kwon S.-W."/>
        </authorList>
    </citation>
    <scope>NUCLEOTIDE SEQUENCE [LARGE SCALE GENOMIC DNA]</scope>
    <source>
        <strain evidence="8 9">2JSPR-7</strain>
    </source>
</reference>
<gene>
    <name evidence="7" type="ORF">ET495_14140</name>
    <name evidence="8" type="ORF">ET495_14205</name>
</gene>
<evidence type="ECO:0000256" key="2">
    <source>
        <dbReference type="ARBA" id="ARBA00022649"/>
    </source>
</evidence>
<proteinExistence type="predicted"/>